<reference evidence="12" key="1">
    <citation type="submission" date="2020-01" db="EMBL/GenBank/DDBJ databases">
        <title>Phosphoaccumulans saitamaens gen. nov., sp. nov., a polyphosphate accumulating bacterium isolated from surface river water.</title>
        <authorList>
            <person name="Watanabe K."/>
            <person name="Suda W."/>
        </authorList>
    </citation>
    <scope>NUCLEOTIDE SEQUENCE [LARGE SCALE GENOMIC DNA]</scope>
    <source>
        <strain evidence="12">ICHIAU1</strain>
    </source>
</reference>
<keyword evidence="6" id="KW-0472">Membrane</keyword>
<evidence type="ECO:0000256" key="5">
    <source>
        <dbReference type="ARBA" id="ARBA00022519"/>
    </source>
</evidence>
<dbReference type="GO" id="GO:0030313">
    <property type="term" value="C:cell envelope"/>
    <property type="evidence" value="ECO:0007669"/>
    <property type="project" value="UniProtKB-SubCell"/>
</dbReference>
<dbReference type="Gene3D" id="2.40.30.170">
    <property type="match status" value="1"/>
</dbReference>
<evidence type="ECO:0000259" key="10">
    <source>
        <dbReference type="Pfam" id="PF25967"/>
    </source>
</evidence>
<dbReference type="OrthoDB" id="9783047at2"/>
<evidence type="ECO:0000313" key="11">
    <source>
        <dbReference type="EMBL" id="BBU69466.1"/>
    </source>
</evidence>
<dbReference type="SUPFAM" id="SSF111369">
    <property type="entry name" value="HlyD-like secretion proteins"/>
    <property type="match status" value="1"/>
</dbReference>
<name>A0A679I9Y4_9RHOO</name>
<evidence type="ECO:0000256" key="3">
    <source>
        <dbReference type="ARBA" id="ARBA00022448"/>
    </source>
</evidence>
<evidence type="ECO:0000259" key="9">
    <source>
        <dbReference type="Pfam" id="PF25944"/>
    </source>
</evidence>
<dbReference type="Pfam" id="PF25876">
    <property type="entry name" value="HH_MFP_RND"/>
    <property type="match status" value="1"/>
</dbReference>
<protein>
    <submittedName>
        <fullName evidence="11">Multidrug transporter</fullName>
    </submittedName>
</protein>
<dbReference type="Proteomes" id="UP000463961">
    <property type="component" value="Chromosome"/>
</dbReference>
<dbReference type="FunFam" id="2.40.420.20:FF:000001">
    <property type="entry name" value="Efflux RND transporter periplasmic adaptor subunit"/>
    <property type="match status" value="1"/>
</dbReference>
<dbReference type="Gene3D" id="2.40.420.20">
    <property type="match status" value="1"/>
</dbReference>
<dbReference type="InterPro" id="IPR058626">
    <property type="entry name" value="MdtA-like_b-barrel"/>
</dbReference>
<dbReference type="GO" id="GO:1990281">
    <property type="term" value="C:efflux pump complex"/>
    <property type="evidence" value="ECO:0007669"/>
    <property type="project" value="TreeGrafter"/>
</dbReference>
<evidence type="ECO:0000256" key="4">
    <source>
        <dbReference type="ARBA" id="ARBA00022475"/>
    </source>
</evidence>
<feature type="domain" description="Multidrug resistance protein MdtA-like C-terminal permuted SH3" evidence="10">
    <location>
        <begin position="357"/>
        <end position="418"/>
    </location>
</feature>
<evidence type="ECO:0000259" key="7">
    <source>
        <dbReference type="Pfam" id="PF25876"/>
    </source>
</evidence>
<sequence length="433" mass="47114">MSLINPDRIAAWRRSLSQASAKWTHQFKQTDWRHVARTAPGRLKTAGHAHLTAFKARRKRDQWLIGGGAFLLVVGAYALIGFLNGDSSPLKRGKPPTPVGVQAVVEGVFPVLVDGLGTVTARREVVIRTRIDGQLDKVLFQEGQMVKAGDLIAVVDPRVYEAKVMQARGKLEQDQALLKDHRIKLQRYQTLYKQDSIARQDLDSQAALVQQYEGVIAVDKGALDDALTQLSYTQIVAPFDGRLGLRKVDAGNIVKTSDANGIVTLTQIQPIDVLFTIPSEQLPRILARFNAGDPMPVQAYDRNFKNVLATGTLKSIDNVIDATTGMVKLKAEYSNDNNVLFPNQFVNARLEVASIPNAIIAPSNAILRGSQGTYVYVVTAENTVTATPVKLGGVQGNQAEIIEGLAPGATVVIDGFDKLKPGAKVNIVPRTTR</sequence>
<dbReference type="NCBIfam" id="TIGR01730">
    <property type="entry name" value="RND_mfp"/>
    <property type="match status" value="1"/>
</dbReference>
<dbReference type="Pfam" id="PF25944">
    <property type="entry name" value="Beta-barrel_RND"/>
    <property type="match status" value="1"/>
</dbReference>
<dbReference type="InterPro" id="IPR058627">
    <property type="entry name" value="MdtA-like_C"/>
</dbReference>
<feature type="domain" description="Multidrug resistance protein MdtA-like barrel-sandwich hybrid" evidence="8">
    <location>
        <begin position="123"/>
        <end position="265"/>
    </location>
</feature>
<dbReference type="RefSeq" id="WP_162049827.1">
    <property type="nucleotide sequence ID" value="NZ_AP019011.1"/>
</dbReference>
<comment type="subcellular location">
    <subcellularLocation>
        <location evidence="1">Cell membrane</location>
    </subcellularLocation>
</comment>
<dbReference type="EMBL" id="AP022345">
    <property type="protein sequence ID" value="BBU69466.1"/>
    <property type="molecule type" value="Genomic_DNA"/>
</dbReference>
<keyword evidence="12" id="KW-1185">Reference proteome</keyword>
<gene>
    <name evidence="11" type="ORF">ICHIAU1_17490</name>
</gene>
<feature type="domain" description="Multidrug resistance protein MdtA-like alpha-helical hairpin" evidence="7">
    <location>
        <begin position="164"/>
        <end position="233"/>
    </location>
</feature>
<evidence type="ECO:0000256" key="2">
    <source>
        <dbReference type="ARBA" id="ARBA00009477"/>
    </source>
</evidence>
<dbReference type="InterPro" id="IPR006143">
    <property type="entry name" value="RND_pump_MFP"/>
</dbReference>
<accession>A0A679I9Y4</accession>
<proteinExistence type="inferred from homology"/>
<comment type="similarity">
    <text evidence="2">Belongs to the membrane fusion protein (MFP) (TC 8.A.1) family.</text>
</comment>
<keyword evidence="3" id="KW-0813">Transport</keyword>
<dbReference type="InterPro" id="IPR058624">
    <property type="entry name" value="MdtA-like_HH"/>
</dbReference>
<dbReference type="AlphaFoldDB" id="A0A679I9Y4"/>
<evidence type="ECO:0000259" key="8">
    <source>
        <dbReference type="Pfam" id="PF25917"/>
    </source>
</evidence>
<dbReference type="Gene3D" id="1.10.287.470">
    <property type="entry name" value="Helix hairpin bin"/>
    <property type="match status" value="1"/>
</dbReference>
<dbReference type="InterPro" id="IPR058625">
    <property type="entry name" value="MdtA-like_BSH"/>
</dbReference>
<evidence type="ECO:0000313" key="12">
    <source>
        <dbReference type="Proteomes" id="UP000463961"/>
    </source>
</evidence>
<feature type="domain" description="Multidrug resistance protein MdtA-like beta-barrel" evidence="9">
    <location>
        <begin position="270"/>
        <end position="353"/>
    </location>
</feature>
<dbReference type="Pfam" id="PF25967">
    <property type="entry name" value="RND-MFP_C"/>
    <property type="match status" value="1"/>
</dbReference>
<organism evidence="11 12">
    <name type="scientific">Fluviibacter phosphoraccumulans</name>
    <dbReference type="NCBI Taxonomy" id="1751046"/>
    <lineage>
        <taxon>Bacteria</taxon>
        <taxon>Pseudomonadati</taxon>
        <taxon>Pseudomonadota</taxon>
        <taxon>Betaproteobacteria</taxon>
        <taxon>Rhodocyclales</taxon>
        <taxon>Fluviibacteraceae</taxon>
        <taxon>Fluviibacter</taxon>
    </lineage>
</organism>
<dbReference type="Gene3D" id="2.40.50.100">
    <property type="match status" value="1"/>
</dbReference>
<keyword evidence="5" id="KW-0997">Cell inner membrane</keyword>
<dbReference type="PANTHER" id="PTHR30469">
    <property type="entry name" value="MULTIDRUG RESISTANCE PROTEIN MDTA"/>
    <property type="match status" value="1"/>
</dbReference>
<evidence type="ECO:0000256" key="1">
    <source>
        <dbReference type="ARBA" id="ARBA00004236"/>
    </source>
</evidence>
<evidence type="ECO:0000256" key="6">
    <source>
        <dbReference type="ARBA" id="ARBA00023136"/>
    </source>
</evidence>
<dbReference type="PANTHER" id="PTHR30469:SF12">
    <property type="entry name" value="MULTIDRUG RESISTANCE PROTEIN MDTA"/>
    <property type="match status" value="1"/>
</dbReference>
<keyword evidence="4" id="KW-1003">Cell membrane</keyword>
<dbReference type="GO" id="GO:0015562">
    <property type="term" value="F:efflux transmembrane transporter activity"/>
    <property type="evidence" value="ECO:0007669"/>
    <property type="project" value="TreeGrafter"/>
</dbReference>
<dbReference type="Pfam" id="PF25917">
    <property type="entry name" value="BSH_RND"/>
    <property type="match status" value="1"/>
</dbReference>